<reference evidence="1 2" key="1">
    <citation type="journal article" date="2021" name="BMC Biol.">
        <title>Horizontally acquired antibacterial genes associated with adaptive radiation of ladybird beetles.</title>
        <authorList>
            <person name="Li H.S."/>
            <person name="Tang X.F."/>
            <person name="Huang Y.H."/>
            <person name="Xu Z.Y."/>
            <person name="Chen M.L."/>
            <person name="Du X.Y."/>
            <person name="Qiu B.Y."/>
            <person name="Chen P.T."/>
            <person name="Zhang W."/>
            <person name="Slipinski A."/>
            <person name="Escalona H.E."/>
            <person name="Waterhouse R.M."/>
            <person name="Zwick A."/>
            <person name="Pang H."/>
        </authorList>
    </citation>
    <scope>NUCLEOTIDE SEQUENCE [LARGE SCALE GENOMIC DNA]</scope>
    <source>
        <strain evidence="1">SYSU2018</strain>
    </source>
</reference>
<name>A0ABD2NH09_9CUCU</name>
<keyword evidence="2" id="KW-1185">Reference proteome</keyword>
<organism evidence="1 2">
    <name type="scientific">Cryptolaemus montrouzieri</name>
    <dbReference type="NCBI Taxonomy" id="559131"/>
    <lineage>
        <taxon>Eukaryota</taxon>
        <taxon>Metazoa</taxon>
        <taxon>Ecdysozoa</taxon>
        <taxon>Arthropoda</taxon>
        <taxon>Hexapoda</taxon>
        <taxon>Insecta</taxon>
        <taxon>Pterygota</taxon>
        <taxon>Neoptera</taxon>
        <taxon>Endopterygota</taxon>
        <taxon>Coleoptera</taxon>
        <taxon>Polyphaga</taxon>
        <taxon>Cucujiformia</taxon>
        <taxon>Coccinelloidea</taxon>
        <taxon>Coccinellidae</taxon>
        <taxon>Scymninae</taxon>
        <taxon>Scymnini</taxon>
        <taxon>Cryptolaemus</taxon>
    </lineage>
</organism>
<dbReference type="Proteomes" id="UP001516400">
    <property type="component" value="Unassembled WGS sequence"/>
</dbReference>
<dbReference type="EMBL" id="JABFTP020000103">
    <property type="protein sequence ID" value="KAL3278043.1"/>
    <property type="molecule type" value="Genomic_DNA"/>
</dbReference>
<evidence type="ECO:0000313" key="2">
    <source>
        <dbReference type="Proteomes" id="UP001516400"/>
    </source>
</evidence>
<accession>A0ABD2NH09</accession>
<sequence length="236" mass="27361">MGFHVKMLSCALNDDQMEQLWIRVSMKKCIYAFGVVYRLPDASIDRRVLEESLISINLDFDRTVLVDDLDINYIQEPSIERKLCYILEAYTVTRIVKEPTRITDNSITLIDLFCCDNNLTYANSKVVDLWNLADHTLASCKMNVEVPTESPRIFKFRHFGAFNHEDFLRDALAIDLDSIYFFADVNEKNGPMNSAILSLFDAPYRTVSVEKLALLTSHIIYRNKQIRNYLVQAIRK</sequence>
<proteinExistence type="predicted"/>
<dbReference type="AlphaFoldDB" id="A0ABD2NH09"/>
<evidence type="ECO:0000313" key="1">
    <source>
        <dbReference type="EMBL" id="KAL3278043.1"/>
    </source>
</evidence>
<protein>
    <submittedName>
        <fullName evidence="1">Uncharacterized protein</fullName>
    </submittedName>
</protein>
<gene>
    <name evidence="1" type="ORF">HHI36_013384</name>
</gene>
<comment type="caution">
    <text evidence="1">The sequence shown here is derived from an EMBL/GenBank/DDBJ whole genome shotgun (WGS) entry which is preliminary data.</text>
</comment>